<evidence type="ECO:0000313" key="1">
    <source>
        <dbReference type="EMBL" id="PWW32107.1"/>
    </source>
</evidence>
<dbReference type="Proteomes" id="UP000247150">
    <property type="component" value="Unassembled WGS sequence"/>
</dbReference>
<protein>
    <submittedName>
        <fullName evidence="1">Uncharacterized protein</fullName>
    </submittedName>
</protein>
<sequence>MSCRRRFDDNDVAGIFDRDDRRRVLDVDKVIIRADKVIVIEDDRRRRRRDDDDVLGIFDRDNRRRKRCPW</sequence>
<name>A0A2V3A4R8_9BACI</name>
<evidence type="ECO:0000313" key="2">
    <source>
        <dbReference type="Proteomes" id="UP000247150"/>
    </source>
</evidence>
<comment type="caution">
    <text evidence="1">The sequence shown here is derived from an EMBL/GenBank/DDBJ whole genome shotgun (WGS) entry which is preliminary data.</text>
</comment>
<organism evidence="1 2">
    <name type="scientific">Cytobacillus oceanisediminis</name>
    <dbReference type="NCBI Taxonomy" id="665099"/>
    <lineage>
        <taxon>Bacteria</taxon>
        <taxon>Bacillati</taxon>
        <taxon>Bacillota</taxon>
        <taxon>Bacilli</taxon>
        <taxon>Bacillales</taxon>
        <taxon>Bacillaceae</taxon>
        <taxon>Cytobacillus</taxon>
    </lineage>
</organism>
<dbReference type="RefSeq" id="WP_110063076.1">
    <property type="nucleotide sequence ID" value="NZ_JBHOGY010000009.1"/>
</dbReference>
<dbReference type="AlphaFoldDB" id="A0A2V3A4R8"/>
<reference evidence="1 2" key="1">
    <citation type="submission" date="2018-05" db="EMBL/GenBank/DDBJ databases">
        <title>Freshwater and sediment microbial communities from various areas in North America, analyzing microbe dynamics in response to fracking.</title>
        <authorList>
            <person name="Lamendella R."/>
        </authorList>
    </citation>
    <scope>NUCLEOTIDE SEQUENCE [LARGE SCALE GENOMIC DNA]</scope>
    <source>
        <strain evidence="1 2">15_TX</strain>
    </source>
</reference>
<gene>
    <name evidence="1" type="ORF">DFO73_101370</name>
</gene>
<dbReference type="EMBL" id="QGTW01000001">
    <property type="protein sequence ID" value="PWW32107.1"/>
    <property type="molecule type" value="Genomic_DNA"/>
</dbReference>
<proteinExistence type="predicted"/>
<accession>A0A2V3A4R8</accession>